<feature type="zinc finger region" description="C3H1-type" evidence="4">
    <location>
        <begin position="205"/>
        <end position="233"/>
    </location>
</feature>
<dbReference type="OrthoDB" id="410307at2759"/>
<dbReference type="Proteomes" id="UP000669133">
    <property type="component" value="Unassembled WGS sequence"/>
</dbReference>
<protein>
    <recommendedName>
        <fullName evidence="6">C3H1-type domain-containing protein</fullName>
    </recommendedName>
</protein>
<dbReference type="InterPro" id="IPR036855">
    <property type="entry name" value="Znf_CCCH_sf"/>
</dbReference>
<evidence type="ECO:0000313" key="8">
    <source>
        <dbReference type="Proteomes" id="UP000669133"/>
    </source>
</evidence>
<feature type="region of interest" description="Disordered" evidence="5">
    <location>
        <begin position="26"/>
        <end position="80"/>
    </location>
</feature>
<dbReference type="PROSITE" id="PS50103">
    <property type="entry name" value="ZF_C3H1"/>
    <property type="match status" value="1"/>
</dbReference>
<accession>A0A8H7ZJ07</accession>
<keyword evidence="2 4" id="KW-0863">Zinc-finger</keyword>
<dbReference type="SUPFAM" id="SSF90229">
    <property type="entry name" value="CCCH zinc finger"/>
    <property type="match status" value="1"/>
</dbReference>
<proteinExistence type="predicted"/>
<gene>
    <name evidence="7" type="ORF">I9W82_000091</name>
</gene>
<keyword evidence="1 4" id="KW-0479">Metal-binding</keyword>
<keyword evidence="8" id="KW-1185">Reference proteome</keyword>
<keyword evidence="3 4" id="KW-0862">Zinc</keyword>
<name>A0A8H7ZJ07_9ASCO</name>
<evidence type="ECO:0000256" key="1">
    <source>
        <dbReference type="ARBA" id="ARBA00022723"/>
    </source>
</evidence>
<sequence length="371" mass="42897">MSLVITDESYQKRTLYKEIAALKRAISEKQTAHSSKKSKSKNRNRVRKAKHSKRSFTNPKLVQSSGVSNSRAPPGDVEDDASTSQIEHQYFLSSDGKSVINANIFRAELIRNKETMEDSRVIEKLKKRLERFKCKHTMCDRVLINGGKYSVVRNGYLLSPLAYYKDAEERIFWNNNWYKLAKGGHYTLEGHSKNHLVPEQYGDPDYEIGICRPFAVGHWCPRGRNCPFLHVWNCPDYEEELVCPRGDMCPLNHVFTLRMQDRISSKSNKYIRDQTLVQEEEEDPNPSSSKVCINSYTVDPSILFATDTSGNYQHYIDQERVTDEQVEPAPSTQFLIEISSDEEEHFSESEDEEVEVKKEKDYDGNFVDLLR</sequence>
<dbReference type="GO" id="GO:0008270">
    <property type="term" value="F:zinc ion binding"/>
    <property type="evidence" value="ECO:0007669"/>
    <property type="project" value="UniProtKB-KW"/>
</dbReference>
<evidence type="ECO:0000256" key="4">
    <source>
        <dbReference type="PROSITE-ProRule" id="PRU00723"/>
    </source>
</evidence>
<dbReference type="InterPro" id="IPR000571">
    <property type="entry name" value="Znf_CCCH"/>
</dbReference>
<feature type="compositionally biased region" description="Acidic residues" evidence="5">
    <location>
        <begin position="341"/>
        <end position="354"/>
    </location>
</feature>
<dbReference type="AlphaFoldDB" id="A0A8H7ZJ07"/>
<feature type="compositionally biased region" description="Basic residues" evidence="5">
    <location>
        <begin position="34"/>
        <end position="54"/>
    </location>
</feature>
<evidence type="ECO:0000313" key="7">
    <source>
        <dbReference type="EMBL" id="KAG5421001.1"/>
    </source>
</evidence>
<organism evidence="7 8">
    <name type="scientific">Candida metapsilosis</name>
    <dbReference type="NCBI Taxonomy" id="273372"/>
    <lineage>
        <taxon>Eukaryota</taxon>
        <taxon>Fungi</taxon>
        <taxon>Dikarya</taxon>
        <taxon>Ascomycota</taxon>
        <taxon>Saccharomycotina</taxon>
        <taxon>Pichiomycetes</taxon>
        <taxon>Debaryomycetaceae</taxon>
        <taxon>Candida/Lodderomyces clade</taxon>
        <taxon>Candida</taxon>
    </lineage>
</organism>
<evidence type="ECO:0000256" key="3">
    <source>
        <dbReference type="ARBA" id="ARBA00022833"/>
    </source>
</evidence>
<dbReference type="Gene3D" id="4.10.1000.10">
    <property type="entry name" value="Zinc finger, CCCH-type"/>
    <property type="match status" value="1"/>
</dbReference>
<evidence type="ECO:0000259" key="6">
    <source>
        <dbReference type="PROSITE" id="PS50103"/>
    </source>
</evidence>
<reference evidence="7 8" key="1">
    <citation type="submission" date="2020-12" db="EMBL/GenBank/DDBJ databases">
        <title>Effect of drift, selection, and recombination on the evolution of hybrid genomes in Candida yeast pathogens.</title>
        <authorList>
            <person name="Mixao V."/>
            <person name="Ksiezopolska E."/>
            <person name="Saus E."/>
            <person name="Boekhout T."/>
            <person name="Gacser A."/>
            <person name="Gabaldon T."/>
        </authorList>
    </citation>
    <scope>NUCLEOTIDE SEQUENCE [LARGE SCALE GENOMIC DNA]</scope>
    <source>
        <strain evidence="7 8">BP57</strain>
    </source>
</reference>
<feature type="compositionally biased region" description="Polar residues" evidence="5">
    <location>
        <begin position="55"/>
        <end position="71"/>
    </location>
</feature>
<dbReference type="RefSeq" id="XP_067550117.1">
    <property type="nucleotide sequence ID" value="XM_067695325.1"/>
</dbReference>
<feature type="region of interest" description="Disordered" evidence="5">
    <location>
        <begin position="341"/>
        <end position="371"/>
    </location>
</feature>
<comment type="caution">
    <text evidence="7">The sequence shown here is derived from an EMBL/GenBank/DDBJ whole genome shotgun (WGS) entry which is preliminary data.</text>
</comment>
<evidence type="ECO:0000256" key="2">
    <source>
        <dbReference type="ARBA" id="ARBA00022771"/>
    </source>
</evidence>
<feature type="domain" description="C3H1-type" evidence="6">
    <location>
        <begin position="205"/>
        <end position="233"/>
    </location>
</feature>
<evidence type="ECO:0000256" key="5">
    <source>
        <dbReference type="SAM" id="MobiDB-lite"/>
    </source>
</evidence>
<dbReference type="GeneID" id="93648720"/>
<dbReference type="EMBL" id="JAEOAQ010000001">
    <property type="protein sequence ID" value="KAG5421001.1"/>
    <property type="molecule type" value="Genomic_DNA"/>
</dbReference>